<dbReference type="OrthoDB" id="9808130at2"/>
<feature type="domain" description="Stress-response A/B barrel" evidence="1">
    <location>
        <begin position="4"/>
        <end position="96"/>
    </location>
</feature>
<organism evidence="2 3">
    <name type="scientific">Paenibacillus lentus</name>
    <dbReference type="NCBI Taxonomy" id="1338368"/>
    <lineage>
        <taxon>Bacteria</taxon>
        <taxon>Bacillati</taxon>
        <taxon>Bacillota</taxon>
        <taxon>Bacilli</taxon>
        <taxon>Bacillales</taxon>
        <taxon>Paenibacillaceae</taxon>
        <taxon>Paenibacillus</taxon>
    </lineage>
</organism>
<dbReference type="KEGG" id="plen:EIM92_16525"/>
<evidence type="ECO:0000259" key="1">
    <source>
        <dbReference type="PROSITE" id="PS51502"/>
    </source>
</evidence>
<dbReference type="Pfam" id="PF07876">
    <property type="entry name" value="Dabb"/>
    <property type="match status" value="1"/>
</dbReference>
<dbReference type="InterPro" id="IPR013097">
    <property type="entry name" value="Dabb"/>
</dbReference>
<dbReference type="EMBL" id="CP034248">
    <property type="protein sequence ID" value="AZK47555.1"/>
    <property type="molecule type" value="Genomic_DNA"/>
</dbReference>
<dbReference type="SUPFAM" id="SSF54909">
    <property type="entry name" value="Dimeric alpha+beta barrel"/>
    <property type="match status" value="1"/>
</dbReference>
<evidence type="ECO:0000313" key="2">
    <source>
        <dbReference type="EMBL" id="AZK47555.1"/>
    </source>
</evidence>
<dbReference type="Gene3D" id="3.30.70.100">
    <property type="match status" value="1"/>
</dbReference>
<accession>A0A3Q8S5N9</accession>
<keyword evidence="3" id="KW-1185">Reference proteome</keyword>
<proteinExistence type="predicted"/>
<dbReference type="Proteomes" id="UP000273145">
    <property type="component" value="Chromosome"/>
</dbReference>
<evidence type="ECO:0000313" key="3">
    <source>
        <dbReference type="Proteomes" id="UP000273145"/>
    </source>
</evidence>
<dbReference type="SMART" id="SM00886">
    <property type="entry name" value="Dabb"/>
    <property type="match status" value="1"/>
</dbReference>
<dbReference type="AlphaFoldDB" id="A0A3Q8S5N9"/>
<reference evidence="2 3" key="1">
    <citation type="submission" date="2018-11" db="EMBL/GenBank/DDBJ databases">
        <title>Genome sequencing of Paenibacillus lentus DSM25539(T).</title>
        <authorList>
            <person name="Kook J.-K."/>
            <person name="Park S.-N."/>
            <person name="Lim Y.K."/>
        </authorList>
    </citation>
    <scope>NUCLEOTIDE SEQUENCE [LARGE SCALE GENOMIC DNA]</scope>
    <source>
        <strain evidence="2 3">DSM 25539</strain>
    </source>
</reference>
<sequence length="100" mass="11732">MSSIRHMVTFSLHSGKDNPETEAFLQVSREELAAIPGVEQFEVFRQVSEKNDFDYGFSMVFADQNAYDAYNNHPVHVKYVEERWKTKVSRFQEIDLVIQK</sequence>
<dbReference type="PROSITE" id="PS51502">
    <property type="entry name" value="S_R_A_B_BARREL"/>
    <property type="match status" value="1"/>
</dbReference>
<gene>
    <name evidence="2" type="ORF">EIM92_16525</name>
</gene>
<dbReference type="RefSeq" id="WP_125083579.1">
    <property type="nucleotide sequence ID" value="NZ_CP034248.1"/>
</dbReference>
<dbReference type="InterPro" id="IPR011008">
    <property type="entry name" value="Dimeric_a/b-barrel"/>
</dbReference>
<protein>
    <submittedName>
        <fullName evidence="2">Dabb family protein</fullName>
    </submittedName>
</protein>
<name>A0A3Q8S5N9_9BACL</name>